<evidence type="ECO:0000256" key="2">
    <source>
        <dbReference type="SAM" id="SignalP"/>
    </source>
</evidence>
<keyword evidence="4" id="KW-1185">Reference proteome</keyword>
<sequence length="151" mass="16367">MHGGLNGNGLLGCHQSSQATQYSLLLLLLLLLRARNDMELIDTETESETESPAFTPYHPCHIYHSSESASLSSSGHSDRFTGRKRAITAPPPAPSHPHYSSSYYIRRRVIQHQHSANTSTGTGIAVVVVGGGGLPCLLDCDWTGRITTRRG</sequence>
<name>A0A4S2MR35_9PEZI</name>
<dbReference type="AlphaFoldDB" id="A0A4S2MR35"/>
<evidence type="ECO:0000313" key="4">
    <source>
        <dbReference type="Proteomes" id="UP000298138"/>
    </source>
</evidence>
<gene>
    <name evidence="3" type="ORF">EX30DRAFT_351400</name>
</gene>
<organism evidence="3 4">
    <name type="scientific">Ascodesmis nigricans</name>
    <dbReference type="NCBI Taxonomy" id="341454"/>
    <lineage>
        <taxon>Eukaryota</taxon>
        <taxon>Fungi</taxon>
        <taxon>Dikarya</taxon>
        <taxon>Ascomycota</taxon>
        <taxon>Pezizomycotina</taxon>
        <taxon>Pezizomycetes</taxon>
        <taxon>Pezizales</taxon>
        <taxon>Ascodesmidaceae</taxon>
        <taxon>Ascodesmis</taxon>
    </lineage>
</organism>
<feature type="signal peptide" evidence="2">
    <location>
        <begin position="1"/>
        <end position="34"/>
    </location>
</feature>
<feature type="region of interest" description="Disordered" evidence="1">
    <location>
        <begin position="67"/>
        <end position="98"/>
    </location>
</feature>
<feature type="chain" id="PRO_5020859760" evidence="2">
    <location>
        <begin position="35"/>
        <end position="151"/>
    </location>
</feature>
<reference evidence="3 4" key="1">
    <citation type="submission" date="2019-04" db="EMBL/GenBank/DDBJ databases">
        <title>Comparative genomics and transcriptomics to analyze fruiting body development in filamentous ascomycetes.</title>
        <authorList>
            <consortium name="DOE Joint Genome Institute"/>
            <person name="Lutkenhaus R."/>
            <person name="Traeger S."/>
            <person name="Breuer J."/>
            <person name="Kuo A."/>
            <person name="Lipzen A."/>
            <person name="Pangilinan J."/>
            <person name="Dilworth D."/>
            <person name="Sandor L."/>
            <person name="Poggeler S."/>
            <person name="Barry K."/>
            <person name="Grigoriev I.V."/>
            <person name="Nowrousian M."/>
        </authorList>
    </citation>
    <scope>NUCLEOTIDE SEQUENCE [LARGE SCALE GENOMIC DNA]</scope>
    <source>
        <strain evidence="3 4">CBS 389.68</strain>
    </source>
</reference>
<keyword evidence="2" id="KW-0732">Signal</keyword>
<accession>A0A4S2MR35</accession>
<proteinExistence type="predicted"/>
<dbReference type="InParanoid" id="A0A4S2MR35"/>
<dbReference type="EMBL" id="ML220146">
    <property type="protein sequence ID" value="TGZ78059.1"/>
    <property type="molecule type" value="Genomic_DNA"/>
</dbReference>
<dbReference type="Proteomes" id="UP000298138">
    <property type="component" value="Unassembled WGS sequence"/>
</dbReference>
<evidence type="ECO:0000256" key="1">
    <source>
        <dbReference type="SAM" id="MobiDB-lite"/>
    </source>
</evidence>
<evidence type="ECO:0000313" key="3">
    <source>
        <dbReference type="EMBL" id="TGZ78059.1"/>
    </source>
</evidence>
<protein>
    <submittedName>
        <fullName evidence="3">Uncharacterized protein</fullName>
    </submittedName>
</protein>